<name>A0A8S9RP64_BRACR</name>
<keyword evidence="4" id="KW-0802">TPR repeat</keyword>
<dbReference type="InterPro" id="IPR011990">
    <property type="entry name" value="TPR-like_helical_dom_sf"/>
</dbReference>
<feature type="compositionally biased region" description="Polar residues" evidence="5">
    <location>
        <begin position="523"/>
        <end position="540"/>
    </location>
</feature>
<feature type="region of interest" description="Disordered" evidence="5">
    <location>
        <begin position="523"/>
        <end position="620"/>
    </location>
</feature>
<dbReference type="AlphaFoldDB" id="A0A8S9RP64"/>
<feature type="compositionally biased region" description="Low complexity" evidence="5">
    <location>
        <begin position="603"/>
        <end position="620"/>
    </location>
</feature>
<evidence type="ECO:0000256" key="4">
    <source>
        <dbReference type="PROSITE-ProRule" id="PRU00339"/>
    </source>
</evidence>
<dbReference type="Proteomes" id="UP000712600">
    <property type="component" value="Unassembled WGS sequence"/>
</dbReference>
<dbReference type="SUPFAM" id="SSF48452">
    <property type="entry name" value="TPR-like"/>
    <property type="match status" value="1"/>
</dbReference>
<reference evidence="7" key="1">
    <citation type="submission" date="2019-12" db="EMBL/GenBank/DDBJ databases">
        <title>Genome sequencing and annotation of Brassica cretica.</title>
        <authorList>
            <person name="Studholme D.J."/>
            <person name="Sarris P."/>
        </authorList>
    </citation>
    <scope>NUCLEOTIDE SEQUENCE</scope>
    <source>
        <strain evidence="7">PFS-109/04</strain>
        <tissue evidence="7">Leaf</tissue>
    </source>
</reference>
<sequence>MSNTETQTHHRVAAKGFHHLPITQATPIYEQLLSLYPTSARFWKQYVETQMAVNNDDATKQIFSRCLLTCLQVPLWQCYIRFIRKVYDKKGAEGQEETTKAFEFTLNYIGTDIASGPIWTEYITFLKSLPALNPHEDMQRKIALRKVYQRAILTPTHHVEQLWKEYENFENSVNRQLAKGLVNDYQPKFNSARAVYRERKKYIEDIDWNMLAVPPTGSSKEEVQWVAWKKFLTFEKGNPQRIDTALSTKRIIYVYEQCLMCLYHYPDVWYDYAEWHIKSGSTDAAIKVFQRALKAIPDSEMLKYAYAELEEARGAIQSAKNLYESILGVSTNSLAQIQFLRFLRRAEGVESARKYFLEARKSPSCTYHVYIAFATMAFCLDKDPKVGFGLCLRTLLVKNMNKKVEKTNQPHGSATIGSVASSSKVVYPDTAQMVVYDPAKKSGIEFSSSVKPVAASASNIFQSNATATATHVSANTFDEIPKTTPPALLAFLANLPHVDGPTPNVDVVLSICLQSDLPTGQTAKQSFTAKGNVPSQNDPSGPNRGGSQRLPRDRRATKRKGSDRQEDDDTASIQSQPLPTDVFRLRQMRKARGISTSSQTPTGSASYGSAYSGELSGSTG</sequence>
<evidence type="ECO:0000256" key="5">
    <source>
        <dbReference type="SAM" id="MobiDB-lite"/>
    </source>
</evidence>
<evidence type="ECO:0000256" key="3">
    <source>
        <dbReference type="ARBA" id="ARBA00023242"/>
    </source>
</evidence>
<dbReference type="InterPro" id="IPR019734">
    <property type="entry name" value="TPR_rpt"/>
</dbReference>
<dbReference type="GO" id="GO:0003729">
    <property type="term" value="F:mRNA binding"/>
    <property type="evidence" value="ECO:0007669"/>
    <property type="project" value="TreeGrafter"/>
</dbReference>
<dbReference type="PROSITE" id="PS50005">
    <property type="entry name" value="TPR"/>
    <property type="match status" value="1"/>
</dbReference>
<dbReference type="InterPro" id="IPR008847">
    <property type="entry name" value="Suf"/>
</dbReference>
<gene>
    <name evidence="7" type="ORF">F2Q69_00061003</name>
</gene>
<evidence type="ECO:0000259" key="6">
    <source>
        <dbReference type="Pfam" id="PF05843"/>
    </source>
</evidence>
<comment type="subcellular location">
    <subcellularLocation>
        <location evidence="1">Nucleus</location>
    </subcellularLocation>
</comment>
<proteinExistence type="predicted"/>
<dbReference type="GO" id="GO:0031124">
    <property type="term" value="P:mRNA 3'-end processing"/>
    <property type="evidence" value="ECO:0007669"/>
    <property type="project" value="InterPro"/>
</dbReference>
<dbReference type="InterPro" id="IPR045243">
    <property type="entry name" value="Rna14-like"/>
</dbReference>
<evidence type="ECO:0000256" key="2">
    <source>
        <dbReference type="ARBA" id="ARBA00022737"/>
    </source>
</evidence>
<protein>
    <recommendedName>
        <fullName evidence="6">Suppressor of forked domain-containing protein</fullName>
    </recommendedName>
</protein>
<dbReference type="PANTHER" id="PTHR19980:SF0">
    <property type="entry name" value="CLEAVAGE STIMULATION FACTOR SUBUNIT 3"/>
    <property type="match status" value="1"/>
</dbReference>
<dbReference type="PANTHER" id="PTHR19980">
    <property type="entry name" value="RNA CLEAVAGE STIMULATION FACTOR"/>
    <property type="match status" value="1"/>
</dbReference>
<dbReference type="GO" id="GO:0005634">
    <property type="term" value="C:nucleus"/>
    <property type="evidence" value="ECO:0007669"/>
    <property type="project" value="UniProtKB-SubCell"/>
</dbReference>
<dbReference type="SMART" id="SM00386">
    <property type="entry name" value="HAT"/>
    <property type="match status" value="8"/>
</dbReference>
<accession>A0A8S9RP64</accession>
<evidence type="ECO:0000313" key="8">
    <source>
        <dbReference type="Proteomes" id="UP000712600"/>
    </source>
</evidence>
<dbReference type="Pfam" id="PF05843">
    <property type="entry name" value="Suf"/>
    <property type="match status" value="1"/>
</dbReference>
<comment type="caution">
    <text evidence="7">The sequence shown here is derived from an EMBL/GenBank/DDBJ whole genome shotgun (WGS) entry which is preliminary data.</text>
</comment>
<dbReference type="EMBL" id="QGKX02000095">
    <property type="protein sequence ID" value="KAF3575104.1"/>
    <property type="molecule type" value="Genomic_DNA"/>
</dbReference>
<keyword evidence="3" id="KW-0539">Nucleus</keyword>
<evidence type="ECO:0000313" key="7">
    <source>
        <dbReference type="EMBL" id="KAF3575104.1"/>
    </source>
</evidence>
<dbReference type="Gene3D" id="1.25.40.1040">
    <property type="match status" value="1"/>
</dbReference>
<organism evidence="7 8">
    <name type="scientific">Brassica cretica</name>
    <name type="common">Mustard</name>
    <dbReference type="NCBI Taxonomy" id="69181"/>
    <lineage>
        <taxon>Eukaryota</taxon>
        <taxon>Viridiplantae</taxon>
        <taxon>Streptophyta</taxon>
        <taxon>Embryophyta</taxon>
        <taxon>Tracheophyta</taxon>
        <taxon>Spermatophyta</taxon>
        <taxon>Magnoliopsida</taxon>
        <taxon>eudicotyledons</taxon>
        <taxon>Gunneridae</taxon>
        <taxon>Pentapetalae</taxon>
        <taxon>rosids</taxon>
        <taxon>malvids</taxon>
        <taxon>Brassicales</taxon>
        <taxon>Brassicaceae</taxon>
        <taxon>Brassiceae</taxon>
        <taxon>Brassica</taxon>
    </lineage>
</organism>
<dbReference type="InterPro" id="IPR003107">
    <property type="entry name" value="HAT"/>
</dbReference>
<keyword evidence="2" id="KW-0677">Repeat</keyword>
<feature type="domain" description="Suppressor of forked" evidence="6">
    <location>
        <begin position="21"/>
        <end position="388"/>
    </location>
</feature>
<evidence type="ECO:0000256" key="1">
    <source>
        <dbReference type="ARBA" id="ARBA00004123"/>
    </source>
</evidence>
<feature type="repeat" description="TPR" evidence="4">
    <location>
        <begin position="266"/>
        <end position="299"/>
    </location>
</feature>
<feature type="compositionally biased region" description="Basic and acidic residues" evidence="5">
    <location>
        <begin position="550"/>
        <end position="564"/>
    </location>
</feature>